<dbReference type="EMBL" id="MHSR01000016">
    <property type="protein sequence ID" value="OHA46418.1"/>
    <property type="molecule type" value="Genomic_DNA"/>
</dbReference>
<evidence type="ECO:0000313" key="1">
    <source>
        <dbReference type="EMBL" id="OHA46418.1"/>
    </source>
</evidence>
<accession>A0A1G2PDK6</accession>
<gene>
    <name evidence="1" type="ORF">A2828_00530</name>
</gene>
<dbReference type="AlphaFoldDB" id="A0A1G2PDK6"/>
<dbReference type="Proteomes" id="UP000178869">
    <property type="component" value="Unassembled WGS sequence"/>
</dbReference>
<comment type="caution">
    <text evidence="1">The sequence shown here is derived from an EMBL/GenBank/DDBJ whole genome shotgun (WGS) entry which is preliminary data.</text>
</comment>
<organism evidence="1 2">
    <name type="scientific">Candidatus Terrybacteria bacterium RIFCSPHIGHO2_01_FULL_43_35</name>
    <dbReference type="NCBI Taxonomy" id="1802361"/>
    <lineage>
        <taxon>Bacteria</taxon>
        <taxon>Candidatus Terryibacteriota</taxon>
    </lineage>
</organism>
<evidence type="ECO:0000313" key="2">
    <source>
        <dbReference type="Proteomes" id="UP000178869"/>
    </source>
</evidence>
<proteinExistence type="predicted"/>
<name>A0A1G2PDK6_9BACT</name>
<reference evidence="1 2" key="1">
    <citation type="journal article" date="2016" name="Nat. Commun.">
        <title>Thousands of microbial genomes shed light on interconnected biogeochemical processes in an aquifer system.</title>
        <authorList>
            <person name="Anantharaman K."/>
            <person name="Brown C.T."/>
            <person name="Hug L.A."/>
            <person name="Sharon I."/>
            <person name="Castelle C.J."/>
            <person name="Probst A.J."/>
            <person name="Thomas B.C."/>
            <person name="Singh A."/>
            <person name="Wilkins M.J."/>
            <person name="Karaoz U."/>
            <person name="Brodie E.L."/>
            <person name="Williams K.H."/>
            <person name="Hubbard S.S."/>
            <person name="Banfield J.F."/>
        </authorList>
    </citation>
    <scope>NUCLEOTIDE SEQUENCE [LARGE SCALE GENOMIC DNA]</scope>
</reference>
<protein>
    <submittedName>
        <fullName evidence="1">Uncharacterized protein</fullName>
    </submittedName>
</protein>
<sequence>MFNHENAFKSAEMERVSGATQERVLEQEAEGGVLPYLKKEFGDNVWTDTVDRLRTHYEGPLREAAFDVVLGEGAKTGKNRRKEIASTFRDSTVMNSIDLGIKKLVGGELNDRFYFSKAEYAYLYAIASGDRRMDKRFEPMIQEILRIAIEDQLAIIHDPKRAKEADGALNRAADFAAQYRVLFGDKNPLMSQEDRVLLLSVLRQKISEGLSNREELKPTIDDDRHMIQSYYDPKTLAIYRILNAHRLNFGEGGLEVIDRPPAPSQEMR</sequence>